<name>X0SW85_9ZZZZ</name>
<dbReference type="GO" id="GO:0005829">
    <property type="term" value="C:cytosol"/>
    <property type="evidence" value="ECO:0007669"/>
    <property type="project" value="TreeGrafter"/>
</dbReference>
<accession>X0SW85</accession>
<reference evidence="2" key="1">
    <citation type="journal article" date="2014" name="Front. Microbiol.">
        <title>High frequency of phylogenetically diverse reductive dehalogenase-homologous genes in deep subseafloor sedimentary metagenomes.</title>
        <authorList>
            <person name="Kawai M."/>
            <person name="Futagami T."/>
            <person name="Toyoda A."/>
            <person name="Takaki Y."/>
            <person name="Nishi S."/>
            <person name="Hori S."/>
            <person name="Arai W."/>
            <person name="Tsubouchi T."/>
            <person name="Morono Y."/>
            <person name="Uchiyama I."/>
            <person name="Ito T."/>
            <person name="Fujiyama A."/>
            <person name="Inagaki F."/>
            <person name="Takami H."/>
        </authorList>
    </citation>
    <scope>NUCLEOTIDE SEQUENCE</scope>
    <source>
        <strain evidence="2">Expedition CK06-06</strain>
    </source>
</reference>
<dbReference type="GO" id="GO:0017168">
    <property type="term" value="F:5-oxoprolinase (ATP-hydrolyzing) activity"/>
    <property type="evidence" value="ECO:0007669"/>
    <property type="project" value="TreeGrafter"/>
</dbReference>
<dbReference type="EMBL" id="BARS01002443">
    <property type="protein sequence ID" value="GAF85259.1"/>
    <property type="molecule type" value="Genomic_DNA"/>
</dbReference>
<feature type="non-terminal residue" evidence="2">
    <location>
        <position position="78"/>
    </location>
</feature>
<protein>
    <recommendedName>
        <fullName evidence="1">Hydantoinase/oxoprolinase N-terminal domain-containing protein</fullName>
    </recommendedName>
</protein>
<dbReference type="SUPFAM" id="SSF53067">
    <property type="entry name" value="Actin-like ATPase domain"/>
    <property type="match status" value="1"/>
</dbReference>
<gene>
    <name evidence="2" type="ORF">S01H1_04650</name>
</gene>
<sequence length="78" mass="8449">MSVAIDIGGTFTDIIFYEKNRGVFWSAKISSNPDNPEIPFVEGLTKVLNLAKKDISDIDVVIHGTTIVTNALLEGNLA</sequence>
<proteinExistence type="predicted"/>
<dbReference type="PANTHER" id="PTHR11365">
    <property type="entry name" value="5-OXOPROLINASE RELATED"/>
    <property type="match status" value="1"/>
</dbReference>
<dbReference type="Pfam" id="PF05378">
    <property type="entry name" value="Hydant_A_N"/>
    <property type="match status" value="1"/>
</dbReference>
<organism evidence="2">
    <name type="scientific">marine sediment metagenome</name>
    <dbReference type="NCBI Taxonomy" id="412755"/>
    <lineage>
        <taxon>unclassified sequences</taxon>
        <taxon>metagenomes</taxon>
        <taxon>ecological metagenomes</taxon>
    </lineage>
</organism>
<dbReference type="InterPro" id="IPR043129">
    <property type="entry name" value="ATPase_NBD"/>
</dbReference>
<evidence type="ECO:0000313" key="2">
    <source>
        <dbReference type="EMBL" id="GAF85259.1"/>
    </source>
</evidence>
<dbReference type="InterPro" id="IPR008040">
    <property type="entry name" value="Hydant_A_N"/>
</dbReference>
<dbReference type="GO" id="GO:0006749">
    <property type="term" value="P:glutathione metabolic process"/>
    <property type="evidence" value="ECO:0007669"/>
    <property type="project" value="TreeGrafter"/>
</dbReference>
<comment type="caution">
    <text evidence="2">The sequence shown here is derived from an EMBL/GenBank/DDBJ whole genome shotgun (WGS) entry which is preliminary data.</text>
</comment>
<evidence type="ECO:0000259" key="1">
    <source>
        <dbReference type="Pfam" id="PF05378"/>
    </source>
</evidence>
<dbReference type="InterPro" id="IPR045079">
    <property type="entry name" value="Oxoprolinase-like"/>
</dbReference>
<dbReference type="PANTHER" id="PTHR11365:SF23">
    <property type="entry name" value="HYPOTHETICAL 5-OXOPROLINASE (EUROFUNG)-RELATED"/>
    <property type="match status" value="1"/>
</dbReference>
<dbReference type="AlphaFoldDB" id="X0SW85"/>
<feature type="domain" description="Hydantoinase/oxoprolinase N-terminal" evidence="1">
    <location>
        <begin position="3"/>
        <end position="76"/>
    </location>
</feature>